<dbReference type="GO" id="GO:0005524">
    <property type="term" value="F:ATP binding"/>
    <property type="evidence" value="ECO:0007669"/>
    <property type="project" value="UniProtKB-KW"/>
</dbReference>
<dbReference type="GO" id="GO:0009234">
    <property type="term" value="P:menaquinone biosynthetic process"/>
    <property type="evidence" value="ECO:0007669"/>
    <property type="project" value="UniProtKB-KW"/>
</dbReference>
<dbReference type="PROSITE" id="PS00455">
    <property type="entry name" value="AMP_BINDING"/>
    <property type="match status" value="1"/>
</dbReference>
<dbReference type="Gene3D" id="3.40.50.12780">
    <property type="entry name" value="N-terminal domain of ligase-like"/>
    <property type="match status" value="1"/>
</dbReference>
<accession>C4L9F9</accession>
<dbReference type="InterPro" id="IPR010192">
    <property type="entry name" value="MenE"/>
</dbReference>
<evidence type="ECO:0000259" key="6">
    <source>
        <dbReference type="Pfam" id="PF13193"/>
    </source>
</evidence>
<dbReference type="InterPro" id="IPR020845">
    <property type="entry name" value="AMP-binding_CS"/>
</dbReference>
<dbReference type="Pfam" id="PF13193">
    <property type="entry name" value="AMP-binding_C"/>
    <property type="match status" value="1"/>
</dbReference>
<dbReference type="eggNOG" id="COG0318">
    <property type="taxonomic scope" value="Bacteria"/>
</dbReference>
<feature type="domain" description="AMP-dependent synthetase/ligase" evidence="5">
    <location>
        <begin position="9"/>
        <end position="316"/>
    </location>
</feature>
<dbReference type="KEGG" id="tau:Tola_0429"/>
<dbReference type="EMBL" id="CP001616">
    <property type="protein sequence ID" value="ACQ92058.1"/>
    <property type="molecule type" value="Genomic_DNA"/>
</dbReference>
<keyword evidence="8" id="KW-1185">Reference proteome</keyword>
<dbReference type="RefSeq" id="WP_012728657.1">
    <property type="nucleotide sequence ID" value="NC_012691.1"/>
</dbReference>
<evidence type="ECO:0000259" key="5">
    <source>
        <dbReference type="Pfam" id="PF00501"/>
    </source>
</evidence>
<keyword evidence="1" id="KW-0474">Menaquinone biosynthesis</keyword>
<evidence type="ECO:0000313" key="7">
    <source>
        <dbReference type="EMBL" id="ACQ92058.1"/>
    </source>
</evidence>
<dbReference type="Pfam" id="PF00501">
    <property type="entry name" value="AMP-binding"/>
    <property type="match status" value="1"/>
</dbReference>
<dbReference type="InterPro" id="IPR045851">
    <property type="entry name" value="AMP-bd_C_sf"/>
</dbReference>
<dbReference type="CDD" id="cd17630">
    <property type="entry name" value="OSB_MenE-like"/>
    <property type="match status" value="1"/>
</dbReference>
<sequence>MAKLNCPIRQHAQRQPAQPALWNAGVSLSYQQLDVRLNALQQQLRHAGLRAGDHLFFCSKNSTELVMLFWACWREQIVCCPVNPAFPVARQQALQQQVHATYCWPSSGLIFDFSQEIAASGDCQLDEEQLSDLIFTSGSSGSPKIVAHRLRNHLANAQGSLVPITAHDGWLLSLPLFHVGGLAILFRCFLAGACVVLPDPALSLPELLKKAPVTHLSLVPTQLYRLLQQADFHFSATRVRHLLLGGAPLPESLIAACREQQLTPWVSYGLSEMASQVCTTLAGQAGRVGKPLAGREVAIKNSEICVRGDTLFAGYYQPDGSLLLPLDDNGWFHTGDAGYWQDDSLVITGRIDNQFISGGENIQPEQIEQQLLQHPAVAQAIVVPVADAEWGMRCACFIDWQQSAISFSELTDWLRQYLPAYMLPKQWLDWPELPAGQLKIQRAEFKRLAETKNPATVK</sequence>
<evidence type="ECO:0000313" key="8">
    <source>
        <dbReference type="Proteomes" id="UP000009073"/>
    </source>
</evidence>
<gene>
    <name evidence="7" type="ordered locus">Tola_0429</name>
</gene>
<dbReference type="InterPro" id="IPR025110">
    <property type="entry name" value="AMP-bd_C"/>
</dbReference>
<keyword evidence="4" id="KW-0067">ATP-binding</keyword>
<organism evidence="7 8">
    <name type="scientific">Tolumonas auensis (strain DSM 9187 / NBRC 110442 / TA 4)</name>
    <dbReference type="NCBI Taxonomy" id="595494"/>
    <lineage>
        <taxon>Bacteria</taxon>
        <taxon>Pseudomonadati</taxon>
        <taxon>Pseudomonadota</taxon>
        <taxon>Gammaproteobacteria</taxon>
        <taxon>Aeromonadales</taxon>
        <taxon>Aeromonadaceae</taxon>
        <taxon>Tolumonas</taxon>
    </lineage>
</organism>
<dbReference type="OrthoDB" id="9803968at2"/>
<dbReference type="PANTHER" id="PTHR43767:SF1">
    <property type="entry name" value="NONRIBOSOMAL PEPTIDE SYNTHASE PES1 (EUROFUNG)-RELATED"/>
    <property type="match status" value="1"/>
</dbReference>
<dbReference type="AlphaFoldDB" id="C4L9F9"/>
<dbReference type="Proteomes" id="UP000009073">
    <property type="component" value="Chromosome"/>
</dbReference>
<dbReference type="GO" id="GO:0008756">
    <property type="term" value="F:o-succinylbenzoate-CoA ligase activity"/>
    <property type="evidence" value="ECO:0007669"/>
    <property type="project" value="InterPro"/>
</dbReference>
<evidence type="ECO:0000256" key="3">
    <source>
        <dbReference type="ARBA" id="ARBA00022741"/>
    </source>
</evidence>
<keyword evidence="2 7" id="KW-0436">Ligase</keyword>
<dbReference type="Gene3D" id="3.30.300.30">
    <property type="match status" value="1"/>
</dbReference>
<dbReference type="InterPro" id="IPR042099">
    <property type="entry name" value="ANL_N_sf"/>
</dbReference>
<dbReference type="InterPro" id="IPR050237">
    <property type="entry name" value="ATP-dep_AMP-bd_enzyme"/>
</dbReference>
<dbReference type="PANTHER" id="PTHR43767">
    <property type="entry name" value="LONG-CHAIN-FATTY-ACID--COA LIGASE"/>
    <property type="match status" value="1"/>
</dbReference>
<keyword evidence="3" id="KW-0547">Nucleotide-binding</keyword>
<feature type="domain" description="AMP-binding enzyme C-terminal" evidence="6">
    <location>
        <begin position="366"/>
        <end position="434"/>
    </location>
</feature>
<protein>
    <submittedName>
        <fullName evidence="7">O-succinylbenzoate-CoA ligase</fullName>
    </submittedName>
</protein>
<evidence type="ECO:0000256" key="4">
    <source>
        <dbReference type="ARBA" id="ARBA00022840"/>
    </source>
</evidence>
<proteinExistence type="predicted"/>
<evidence type="ECO:0000256" key="1">
    <source>
        <dbReference type="ARBA" id="ARBA00022428"/>
    </source>
</evidence>
<dbReference type="NCBIfam" id="TIGR01923">
    <property type="entry name" value="menE"/>
    <property type="match status" value="1"/>
</dbReference>
<reference evidence="7 8" key="2">
    <citation type="journal article" date="2011" name="Stand. Genomic Sci.">
        <title>Complete genome sequence of Tolumonas auensis type strain (TA 4).</title>
        <authorList>
            <person name="Chertkov O."/>
            <person name="Copeland A."/>
            <person name="Lucas S."/>
            <person name="Lapidus A."/>
            <person name="Berry K.W."/>
            <person name="Detter J.C."/>
            <person name="Del Rio T.G."/>
            <person name="Hammon N."/>
            <person name="Dalin E."/>
            <person name="Tice H."/>
            <person name="Pitluck S."/>
            <person name="Richardson P."/>
            <person name="Bruce D."/>
            <person name="Goodwin L."/>
            <person name="Han C."/>
            <person name="Tapia R."/>
            <person name="Saunders E."/>
            <person name="Schmutz J."/>
            <person name="Brettin T."/>
            <person name="Larimer F."/>
            <person name="Land M."/>
            <person name="Hauser L."/>
            <person name="Spring S."/>
            <person name="Rohde M."/>
            <person name="Kyrpides N.C."/>
            <person name="Ivanova N."/>
            <person name="Goker M."/>
            <person name="Beller H.R."/>
            <person name="Klenk H.P."/>
            <person name="Woyke T."/>
        </authorList>
    </citation>
    <scope>NUCLEOTIDE SEQUENCE [LARGE SCALE GENOMIC DNA]</scope>
    <source>
        <strain evidence="8">DSM 9187 / TA4</strain>
    </source>
</reference>
<dbReference type="SUPFAM" id="SSF56801">
    <property type="entry name" value="Acetyl-CoA synthetase-like"/>
    <property type="match status" value="1"/>
</dbReference>
<evidence type="ECO:0000256" key="2">
    <source>
        <dbReference type="ARBA" id="ARBA00022598"/>
    </source>
</evidence>
<dbReference type="STRING" id="595494.Tola_0429"/>
<dbReference type="InterPro" id="IPR000873">
    <property type="entry name" value="AMP-dep_synth/lig_dom"/>
</dbReference>
<dbReference type="HOGENOM" id="CLU_000022_59_0_6"/>
<name>C4L9F9_TOLAT</name>
<reference evidence="8" key="1">
    <citation type="submission" date="2009-05" db="EMBL/GenBank/DDBJ databases">
        <title>Complete sequence of Tolumonas auensis DSM 9187.</title>
        <authorList>
            <consortium name="US DOE Joint Genome Institute"/>
            <person name="Lucas S."/>
            <person name="Copeland A."/>
            <person name="Lapidus A."/>
            <person name="Glavina del Rio T."/>
            <person name="Tice H."/>
            <person name="Bruce D."/>
            <person name="Goodwin L."/>
            <person name="Pitluck S."/>
            <person name="Chertkov O."/>
            <person name="Brettin T."/>
            <person name="Detter J.C."/>
            <person name="Han C."/>
            <person name="Larimer F."/>
            <person name="Land M."/>
            <person name="Hauser L."/>
            <person name="Kyrpides N."/>
            <person name="Mikhailova N."/>
            <person name="Spring S."/>
            <person name="Beller H."/>
        </authorList>
    </citation>
    <scope>NUCLEOTIDE SEQUENCE [LARGE SCALE GENOMIC DNA]</scope>
    <source>
        <strain evidence="8">DSM 9187 / TA4</strain>
    </source>
</reference>